<dbReference type="EMBL" id="JBCGDO010000010">
    <property type="protein sequence ID" value="MEM0542711.1"/>
    <property type="molecule type" value="Genomic_DNA"/>
</dbReference>
<dbReference type="RefSeq" id="WP_342695918.1">
    <property type="nucleotide sequence ID" value="NZ_JBCGDO010000010.1"/>
</dbReference>
<evidence type="ECO:0000313" key="2">
    <source>
        <dbReference type="Proteomes" id="UP001460072"/>
    </source>
</evidence>
<keyword evidence="2" id="KW-1185">Reference proteome</keyword>
<accession>A0ABU9N5K8</accession>
<evidence type="ECO:0000313" key="1">
    <source>
        <dbReference type="EMBL" id="MEM0542711.1"/>
    </source>
</evidence>
<reference evidence="1 2" key="1">
    <citation type="submission" date="2024-03" db="EMBL/GenBank/DDBJ databases">
        <title>Two novel species of the genus Flavobacterium exhibiting potentially degradation of complex polysaccharides.</title>
        <authorList>
            <person name="Lian X."/>
        </authorList>
    </citation>
    <scope>NUCLEOTIDE SEQUENCE [LARGE SCALE GENOMIC DNA]</scope>
    <source>
        <strain evidence="2">j3</strain>
    </source>
</reference>
<proteinExistence type="predicted"/>
<dbReference type="Proteomes" id="UP001460072">
    <property type="component" value="Unassembled WGS sequence"/>
</dbReference>
<protein>
    <submittedName>
        <fullName evidence="1">Uncharacterized protein</fullName>
    </submittedName>
</protein>
<name>A0ABU9N5K8_9FLAO</name>
<sequence>MKTTFIYLGIAIIAFTTKGNATQIKFQGLDKQKITIINDDSLKQNKSLVALNKSPKTTSDSEGSVIFYPDTVLNSNKVITIKDVIAENKLVIDNQEEEYQPLSIEFSVEDIINENNRIIESQLTTDEYYLDFEKINCSPNCFQMNNNAIKTTDLKL</sequence>
<comment type="caution">
    <text evidence="1">The sequence shown here is derived from an EMBL/GenBank/DDBJ whole genome shotgun (WGS) entry which is preliminary data.</text>
</comment>
<gene>
    <name evidence="1" type="ORF">WFZ85_08770</name>
</gene>
<organism evidence="1 2">
    <name type="scientific">Flavobacterium aureirubrum</name>
    <dbReference type="NCBI Taxonomy" id="3133147"/>
    <lineage>
        <taxon>Bacteria</taxon>
        <taxon>Pseudomonadati</taxon>
        <taxon>Bacteroidota</taxon>
        <taxon>Flavobacteriia</taxon>
        <taxon>Flavobacteriales</taxon>
        <taxon>Flavobacteriaceae</taxon>
        <taxon>Flavobacterium</taxon>
    </lineage>
</organism>